<dbReference type="PANTHER" id="PTHR13754">
    <property type="entry name" value="METALLO-BETA-LACTAMASE SUPERFAMILY PROTEIN"/>
    <property type="match status" value="1"/>
</dbReference>
<dbReference type="HOGENOM" id="CLU_036012_2_0_2"/>
<reference evidence="2 3" key="1">
    <citation type="journal article" date="2015" name="Genome Announc.">
        <title>Complete Genome Sequence of Methanosphaerula palustris E1-9CT, a Hydrogenotrophic Methanogen Isolated from a Minerotrophic Fen Peatland.</title>
        <authorList>
            <person name="Cadillo-Quiroz H."/>
            <person name="Browne P."/>
            <person name="Kyrpides N."/>
            <person name="Woyke T."/>
            <person name="Goodwin L."/>
            <person name="Detter C."/>
            <person name="Yavitt J.B."/>
            <person name="Zinder S.H."/>
        </authorList>
    </citation>
    <scope>NUCLEOTIDE SEQUENCE [LARGE SCALE GENOMIC DNA]</scope>
    <source>
        <strain evidence="3">ATCC BAA-1556 / DSM 19958 / E1-9c</strain>
    </source>
</reference>
<dbReference type="Pfam" id="PF00753">
    <property type="entry name" value="Lactamase_B"/>
    <property type="match status" value="1"/>
</dbReference>
<dbReference type="InterPro" id="IPR036866">
    <property type="entry name" value="RibonucZ/Hydroxyglut_hydro"/>
</dbReference>
<evidence type="ECO:0000313" key="2">
    <source>
        <dbReference type="EMBL" id="ACL16762.1"/>
    </source>
</evidence>
<dbReference type="Proteomes" id="UP000002457">
    <property type="component" value="Chromosome"/>
</dbReference>
<dbReference type="Gene3D" id="3.60.15.10">
    <property type="entry name" value="Ribonuclease Z/Hydroxyacylglutathione hydrolase-like"/>
    <property type="match status" value="1"/>
</dbReference>
<dbReference type="eggNOG" id="arCOG00503">
    <property type="taxonomic scope" value="Archaea"/>
</dbReference>
<dbReference type="InterPro" id="IPR001279">
    <property type="entry name" value="Metallo-B-lactamas"/>
</dbReference>
<accession>B8GI22</accession>
<gene>
    <name evidence="2" type="ordered locus">Mpal_1437</name>
</gene>
<dbReference type="EMBL" id="CP001338">
    <property type="protein sequence ID" value="ACL16762.1"/>
    <property type="molecule type" value="Genomic_DNA"/>
</dbReference>
<dbReference type="GO" id="GO:0016740">
    <property type="term" value="F:transferase activity"/>
    <property type="evidence" value="ECO:0007669"/>
    <property type="project" value="TreeGrafter"/>
</dbReference>
<dbReference type="RefSeq" id="WP_012618081.1">
    <property type="nucleotide sequence ID" value="NC_011832.1"/>
</dbReference>
<dbReference type="SUPFAM" id="SSF56281">
    <property type="entry name" value="Metallo-hydrolase/oxidoreductase"/>
    <property type="match status" value="1"/>
</dbReference>
<sequence>MTPENIHLRQADHLMITVLVDNHANALVTPSGGTAPLLAEHGLSCLITVQAGDETHKIMMDAGFSATCLLQNAESLEIDWNEIEEVALSHGHFDHFGGVYAALQRMGTQTPLSLHPDAFLERRKNDPVDGPDLRPRLDREALEEAGAEIRTATGPTPLADGLVLMTGEVPRTTTFEQGSPSSEARIDGAWQPDSFRDDQGLVVDLKGLGLVVISGCAHAGIINTIRYAQHLAGTEQVHAVIGGFHLSGPAGDPLIEPTVRAMRQIDPTYLIPLHCTGWNASRAFADAMPDQFILNTVGTTYIFP</sequence>
<dbReference type="InterPro" id="IPR052926">
    <property type="entry name" value="Metallo-beta-lactamase_dom"/>
</dbReference>
<dbReference type="InterPro" id="IPR041712">
    <property type="entry name" value="DHPS-like_MBL-fold"/>
</dbReference>
<dbReference type="GeneID" id="7270042"/>
<name>B8GI22_METPE</name>
<dbReference type="KEGG" id="mpl:Mpal_1437"/>
<dbReference type="STRING" id="521011.Mpal_1437"/>
<dbReference type="PANTHER" id="PTHR13754:SF18">
    <property type="entry name" value="7,8-DIHYDROPTERIN-6-METHYL-4-(BETA-D-RIBOFURANOSYL)-AMINOBENZENE-5'-PHOSPHATE SYNTHASE"/>
    <property type="match status" value="1"/>
</dbReference>
<keyword evidence="3" id="KW-1185">Reference proteome</keyword>
<protein>
    <submittedName>
        <fullName evidence="2">Beta-lactamase domain protein</fullName>
    </submittedName>
</protein>
<proteinExistence type="predicted"/>
<dbReference type="AlphaFoldDB" id="B8GI22"/>
<feature type="domain" description="Metallo-beta-lactamase" evidence="1">
    <location>
        <begin position="51"/>
        <end position="125"/>
    </location>
</feature>
<dbReference type="CDD" id="cd07713">
    <property type="entry name" value="DHPS-like_MBL-fold"/>
    <property type="match status" value="1"/>
</dbReference>
<evidence type="ECO:0000259" key="1">
    <source>
        <dbReference type="Pfam" id="PF00753"/>
    </source>
</evidence>
<organism evidence="2 3">
    <name type="scientific">Methanosphaerula palustris (strain ATCC BAA-1556 / DSM 19958 / E1-9c)</name>
    <dbReference type="NCBI Taxonomy" id="521011"/>
    <lineage>
        <taxon>Archaea</taxon>
        <taxon>Methanobacteriati</taxon>
        <taxon>Methanobacteriota</taxon>
        <taxon>Stenosarchaea group</taxon>
        <taxon>Methanomicrobia</taxon>
        <taxon>Methanomicrobiales</taxon>
        <taxon>Methanoregulaceae</taxon>
        <taxon>Methanosphaerula</taxon>
    </lineage>
</organism>
<evidence type="ECO:0000313" key="3">
    <source>
        <dbReference type="Proteomes" id="UP000002457"/>
    </source>
</evidence>